<gene>
    <name evidence="7" type="ORF">SAMN05421849_1770</name>
</gene>
<keyword evidence="3 6" id="KW-0812">Transmembrane</keyword>
<keyword evidence="2" id="KW-1003">Cell membrane</keyword>
<dbReference type="PANTHER" id="PTHR30482:SF10">
    <property type="entry name" value="HIGH-AFFINITY BRANCHED-CHAIN AMINO ACID TRANSPORT PROTEIN BRAE"/>
    <property type="match status" value="1"/>
</dbReference>
<organism evidence="7 8">
    <name type="scientific">Pontibaca methylaminivorans</name>
    <dbReference type="NCBI Taxonomy" id="515897"/>
    <lineage>
        <taxon>Bacteria</taxon>
        <taxon>Pseudomonadati</taxon>
        <taxon>Pseudomonadota</taxon>
        <taxon>Alphaproteobacteria</taxon>
        <taxon>Rhodobacterales</taxon>
        <taxon>Roseobacteraceae</taxon>
        <taxon>Pontibaca</taxon>
    </lineage>
</organism>
<comment type="subcellular location">
    <subcellularLocation>
        <location evidence="1">Cell membrane</location>
        <topology evidence="1">Multi-pass membrane protein</topology>
    </subcellularLocation>
</comment>
<evidence type="ECO:0000313" key="7">
    <source>
        <dbReference type="EMBL" id="SIT82761.1"/>
    </source>
</evidence>
<name>A0A1R3WZ16_9RHOB</name>
<dbReference type="GO" id="GO:0015658">
    <property type="term" value="F:branched-chain amino acid transmembrane transporter activity"/>
    <property type="evidence" value="ECO:0007669"/>
    <property type="project" value="InterPro"/>
</dbReference>
<dbReference type="InterPro" id="IPR043428">
    <property type="entry name" value="LivM-like"/>
</dbReference>
<dbReference type="AlphaFoldDB" id="A0A1R3WZ16"/>
<protein>
    <submittedName>
        <fullName evidence="7">Amino acid/amide ABC transporter membrane protein 2, HAAT family</fullName>
    </submittedName>
</protein>
<evidence type="ECO:0000313" key="8">
    <source>
        <dbReference type="Proteomes" id="UP000192455"/>
    </source>
</evidence>
<feature type="transmembrane region" description="Helical" evidence="6">
    <location>
        <begin position="247"/>
        <end position="266"/>
    </location>
</feature>
<proteinExistence type="predicted"/>
<feature type="transmembrane region" description="Helical" evidence="6">
    <location>
        <begin position="323"/>
        <end position="349"/>
    </location>
</feature>
<dbReference type="PANTHER" id="PTHR30482">
    <property type="entry name" value="HIGH-AFFINITY BRANCHED-CHAIN AMINO ACID TRANSPORT SYSTEM PERMEASE"/>
    <property type="match status" value="1"/>
</dbReference>
<dbReference type="CDD" id="cd06581">
    <property type="entry name" value="TM_PBP1_LivM_like"/>
    <property type="match status" value="1"/>
</dbReference>
<keyword evidence="4 6" id="KW-1133">Transmembrane helix</keyword>
<evidence type="ECO:0000256" key="4">
    <source>
        <dbReference type="ARBA" id="ARBA00022989"/>
    </source>
</evidence>
<dbReference type="Pfam" id="PF02653">
    <property type="entry name" value="BPD_transp_2"/>
    <property type="match status" value="1"/>
</dbReference>
<accession>A0A1R3WZ16</accession>
<feature type="transmembrane region" description="Helical" evidence="6">
    <location>
        <begin position="101"/>
        <end position="124"/>
    </location>
</feature>
<dbReference type="Proteomes" id="UP000192455">
    <property type="component" value="Unassembled WGS sequence"/>
</dbReference>
<sequence>MASIRSLLRRLNGPQTLGNSAWFWGFTLVLIIIAVMLPNFVSRYQVITASSFFISAILALSLCLIWGYCGILSLGQASFYCIGGYAFGIIGINTIDAHGNTWLAILGGIAVPAGAAMILGLMMFYRRLHGVYVAILTLVVSLLLGLFMRQTADPAWHIGKAALGGMNGLKPLAPGDPQIPTITLGAGSLVAEFDGRQTSFYWLCLAVLVLVFLGLRLLVNSSFGYVMQACREDLERAETFGYDVRRVQLVVFCLSGGIAGLAGTLYTAWGTYIHPDGFSVAPNILVVIWVAVGGRKDMMSVIISTIALCWLSLQLASYGEISLFVLGLILVVAMLVAREGVVMTIGGWLGRWLAVPRRRGITTDIRKVTGE</sequence>
<feature type="transmembrane region" description="Helical" evidence="6">
    <location>
        <begin position="200"/>
        <end position="226"/>
    </location>
</feature>
<feature type="transmembrane region" description="Helical" evidence="6">
    <location>
        <begin position="272"/>
        <end position="292"/>
    </location>
</feature>
<keyword evidence="8" id="KW-1185">Reference proteome</keyword>
<dbReference type="RefSeq" id="WP_076649512.1">
    <property type="nucleotide sequence ID" value="NZ_FTPS01000001.1"/>
</dbReference>
<dbReference type="InterPro" id="IPR001851">
    <property type="entry name" value="ABC_transp_permease"/>
</dbReference>
<keyword evidence="5 6" id="KW-0472">Membrane</keyword>
<feature type="transmembrane region" description="Helical" evidence="6">
    <location>
        <begin position="131"/>
        <end position="148"/>
    </location>
</feature>
<dbReference type="EMBL" id="FTPS01000001">
    <property type="protein sequence ID" value="SIT82761.1"/>
    <property type="molecule type" value="Genomic_DNA"/>
</dbReference>
<dbReference type="GO" id="GO:0005886">
    <property type="term" value="C:plasma membrane"/>
    <property type="evidence" value="ECO:0007669"/>
    <property type="project" value="UniProtKB-SubCell"/>
</dbReference>
<feature type="transmembrane region" description="Helical" evidence="6">
    <location>
        <begin position="21"/>
        <end position="41"/>
    </location>
</feature>
<evidence type="ECO:0000256" key="1">
    <source>
        <dbReference type="ARBA" id="ARBA00004651"/>
    </source>
</evidence>
<evidence type="ECO:0000256" key="3">
    <source>
        <dbReference type="ARBA" id="ARBA00022692"/>
    </source>
</evidence>
<feature type="transmembrane region" description="Helical" evidence="6">
    <location>
        <begin position="77"/>
        <end position="95"/>
    </location>
</feature>
<dbReference type="OrthoDB" id="9034298at2"/>
<reference evidence="7 8" key="1">
    <citation type="submission" date="2017-01" db="EMBL/GenBank/DDBJ databases">
        <authorList>
            <person name="Mah S.A."/>
            <person name="Swanson W.J."/>
            <person name="Moy G.W."/>
            <person name="Vacquier V.D."/>
        </authorList>
    </citation>
    <scope>NUCLEOTIDE SEQUENCE [LARGE SCALE GENOMIC DNA]</scope>
    <source>
        <strain evidence="7 8">DSM 21219</strain>
    </source>
</reference>
<evidence type="ECO:0000256" key="5">
    <source>
        <dbReference type="ARBA" id="ARBA00023136"/>
    </source>
</evidence>
<evidence type="ECO:0000256" key="2">
    <source>
        <dbReference type="ARBA" id="ARBA00022475"/>
    </source>
</evidence>
<dbReference type="STRING" id="515897.SAMN05421849_1770"/>
<evidence type="ECO:0000256" key="6">
    <source>
        <dbReference type="SAM" id="Phobius"/>
    </source>
</evidence>
<feature type="transmembrane region" description="Helical" evidence="6">
    <location>
        <begin position="47"/>
        <end position="70"/>
    </location>
</feature>